<evidence type="ECO:0000313" key="1">
    <source>
        <dbReference type="EMBL" id="GHC43304.1"/>
    </source>
</evidence>
<evidence type="ECO:0000313" key="2">
    <source>
        <dbReference type="Proteomes" id="UP000646244"/>
    </source>
</evidence>
<dbReference type="Proteomes" id="UP000646244">
    <property type="component" value="Unassembled WGS sequence"/>
</dbReference>
<name>A0A918TED4_STRCJ</name>
<reference evidence="1" key="1">
    <citation type="journal article" date="2014" name="Int. J. Syst. Evol. Microbiol.">
        <title>Complete genome sequence of Corynebacterium casei LMG S-19264T (=DSM 44701T), isolated from a smear-ripened cheese.</title>
        <authorList>
            <consortium name="US DOE Joint Genome Institute (JGI-PGF)"/>
            <person name="Walter F."/>
            <person name="Albersmeier A."/>
            <person name="Kalinowski J."/>
            <person name="Ruckert C."/>
        </authorList>
    </citation>
    <scope>NUCLEOTIDE SEQUENCE</scope>
    <source>
        <strain evidence="1">JCM 4633</strain>
    </source>
</reference>
<organism evidence="1 2">
    <name type="scientific">Streptomyces cinnamoneus</name>
    <name type="common">Streptoverticillium cinnamoneum</name>
    <dbReference type="NCBI Taxonomy" id="53446"/>
    <lineage>
        <taxon>Bacteria</taxon>
        <taxon>Bacillati</taxon>
        <taxon>Actinomycetota</taxon>
        <taxon>Actinomycetes</taxon>
        <taxon>Kitasatosporales</taxon>
        <taxon>Streptomycetaceae</taxon>
        <taxon>Streptomyces</taxon>
        <taxon>Streptomyces cinnamoneus group</taxon>
    </lineage>
</organism>
<accession>A0A918TED4</accession>
<dbReference type="Gene3D" id="3.40.50.300">
    <property type="entry name" value="P-loop containing nucleotide triphosphate hydrolases"/>
    <property type="match status" value="1"/>
</dbReference>
<dbReference type="AlphaFoldDB" id="A0A918TED4"/>
<comment type="caution">
    <text evidence="1">The sequence shown here is derived from an EMBL/GenBank/DDBJ whole genome shotgun (WGS) entry which is preliminary data.</text>
</comment>
<dbReference type="InterPro" id="IPR027417">
    <property type="entry name" value="P-loop_NTPase"/>
</dbReference>
<dbReference type="SUPFAM" id="SSF52540">
    <property type="entry name" value="P-loop containing nucleoside triphosphate hydrolases"/>
    <property type="match status" value="1"/>
</dbReference>
<sequence>MGRRSLPRPLPEHTALSRGRELTRGLADHARDILHPLLVVARGLRVLAAGGRRRWQQLPGDRRGPTLLLVASCTVIVALIPHGPTFATAALMAAGAWAGRERVLPEEDDDRGEAEDARLQAVYEALVPYFSDPQDPAPLYEHGGDRQRAFEDHAFDGQGRLTALRLRYPGYFTDGEPAARARIEQLLYLKAGRGREYRFDWDEATNRLALSALPPLPTDIWAQRFVTAPGETVLGFTDAVTVQRTLPVTDGGGTRDASPVVWRTGRRSTEPHLLALGRPGSGTTTLLRSVAVQALQYGDVVVVDGGGTGEHACLAGRQGVLAVESALPGVLAALEWASHETQRRLMAAHGARRLGRALPDDVRRPLWIVVDRPAALSRLAADQGRPDPQALLEVPLQHGRVAGVTVAAGEQLDAAGLLGGPLLALTGARVVLGALDHDDVARVLGAPPHTTPAEEAPPGRGYVRLGPGPVLRLQVPATPDPYDTETGEAMRRAVLDLLPERVLPFLGPAPVGREGMLPVQAT</sequence>
<proteinExistence type="predicted"/>
<gene>
    <name evidence="1" type="ORF">GCM10010507_17730</name>
</gene>
<reference evidence="1" key="2">
    <citation type="submission" date="2020-09" db="EMBL/GenBank/DDBJ databases">
        <authorList>
            <person name="Sun Q."/>
            <person name="Ohkuma M."/>
        </authorList>
    </citation>
    <scope>NUCLEOTIDE SEQUENCE</scope>
    <source>
        <strain evidence="1">JCM 4633</strain>
    </source>
</reference>
<dbReference type="EMBL" id="BMVB01000004">
    <property type="protein sequence ID" value="GHC43304.1"/>
    <property type="molecule type" value="Genomic_DNA"/>
</dbReference>
<dbReference type="RefSeq" id="WP_190109104.1">
    <property type="nucleotide sequence ID" value="NZ_BMVB01000004.1"/>
</dbReference>
<protein>
    <submittedName>
        <fullName evidence="1">Membrane protein</fullName>
    </submittedName>
</protein>